<comment type="caution">
    <text evidence="1">The sequence shown here is derived from an EMBL/GenBank/DDBJ whole genome shotgun (WGS) entry which is preliminary data.</text>
</comment>
<proteinExistence type="predicted"/>
<reference evidence="1" key="1">
    <citation type="submission" date="2023-11" db="EMBL/GenBank/DDBJ databases">
        <authorList>
            <person name="De Vega J J."/>
            <person name="De Vega J J."/>
        </authorList>
    </citation>
    <scope>NUCLEOTIDE SEQUENCE</scope>
</reference>
<protein>
    <submittedName>
        <fullName evidence="1">Uncharacterized protein</fullName>
    </submittedName>
</protein>
<name>A0AAD2JZG6_9AGAR</name>
<organism evidence="1 2">
    <name type="scientific">Mycena citricolor</name>
    <dbReference type="NCBI Taxonomy" id="2018698"/>
    <lineage>
        <taxon>Eukaryota</taxon>
        <taxon>Fungi</taxon>
        <taxon>Dikarya</taxon>
        <taxon>Basidiomycota</taxon>
        <taxon>Agaricomycotina</taxon>
        <taxon>Agaricomycetes</taxon>
        <taxon>Agaricomycetidae</taxon>
        <taxon>Agaricales</taxon>
        <taxon>Marasmiineae</taxon>
        <taxon>Mycenaceae</taxon>
        <taxon>Mycena</taxon>
    </lineage>
</organism>
<dbReference type="Proteomes" id="UP001295794">
    <property type="component" value="Unassembled WGS sequence"/>
</dbReference>
<feature type="non-terminal residue" evidence="1">
    <location>
        <position position="1"/>
    </location>
</feature>
<accession>A0AAD2JZG6</accession>
<sequence>DLSCEVPHASPAIRPRPAPILPGFVLGRLQLAAHRLCCLTAVISVERSADFRRLRGEGWWTGGARRVARIDFGCSMSGGRFAILGRSRPAGVHAMSVAASVIIKGKKEAEKSLYMTRFQLKVL</sequence>
<keyword evidence="2" id="KW-1185">Reference proteome</keyword>
<evidence type="ECO:0000313" key="2">
    <source>
        <dbReference type="Proteomes" id="UP001295794"/>
    </source>
</evidence>
<dbReference type="EMBL" id="CAVNYO010000138">
    <property type="protein sequence ID" value="CAK5268944.1"/>
    <property type="molecule type" value="Genomic_DNA"/>
</dbReference>
<dbReference type="AlphaFoldDB" id="A0AAD2JZG6"/>
<gene>
    <name evidence="1" type="ORF">MYCIT1_LOCUS12311</name>
</gene>
<evidence type="ECO:0000313" key="1">
    <source>
        <dbReference type="EMBL" id="CAK5268944.1"/>
    </source>
</evidence>